<name>A0A6A6T6K9_9PLEO</name>
<dbReference type="OrthoDB" id="3641682at2759"/>
<organism evidence="1 2">
    <name type="scientific">Lophiostoma macrostomum CBS 122681</name>
    <dbReference type="NCBI Taxonomy" id="1314788"/>
    <lineage>
        <taxon>Eukaryota</taxon>
        <taxon>Fungi</taxon>
        <taxon>Dikarya</taxon>
        <taxon>Ascomycota</taxon>
        <taxon>Pezizomycotina</taxon>
        <taxon>Dothideomycetes</taxon>
        <taxon>Pleosporomycetidae</taxon>
        <taxon>Pleosporales</taxon>
        <taxon>Lophiostomataceae</taxon>
        <taxon>Lophiostoma</taxon>
    </lineage>
</organism>
<reference evidence="1" key="1">
    <citation type="journal article" date="2020" name="Stud. Mycol.">
        <title>101 Dothideomycetes genomes: a test case for predicting lifestyles and emergence of pathogens.</title>
        <authorList>
            <person name="Haridas S."/>
            <person name="Albert R."/>
            <person name="Binder M."/>
            <person name="Bloem J."/>
            <person name="Labutti K."/>
            <person name="Salamov A."/>
            <person name="Andreopoulos B."/>
            <person name="Baker S."/>
            <person name="Barry K."/>
            <person name="Bills G."/>
            <person name="Bluhm B."/>
            <person name="Cannon C."/>
            <person name="Castanera R."/>
            <person name="Culley D."/>
            <person name="Daum C."/>
            <person name="Ezra D."/>
            <person name="Gonzalez J."/>
            <person name="Henrissat B."/>
            <person name="Kuo A."/>
            <person name="Liang C."/>
            <person name="Lipzen A."/>
            <person name="Lutzoni F."/>
            <person name="Magnuson J."/>
            <person name="Mondo S."/>
            <person name="Nolan M."/>
            <person name="Ohm R."/>
            <person name="Pangilinan J."/>
            <person name="Park H.-J."/>
            <person name="Ramirez L."/>
            <person name="Alfaro M."/>
            <person name="Sun H."/>
            <person name="Tritt A."/>
            <person name="Yoshinaga Y."/>
            <person name="Zwiers L.-H."/>
            <person name="Turgeon B."/>
            <person name="Goodwin S."/>
            <person name="Spatafora J."/>
            <person name="Crous P."/>
            <person name="Grigoriev I."/>
        </authorList>
    </citation>
    <scope>NUCLEOTIDE SEQUENCE</scope>
    <source>
        <strain evidence="1">CBS 122681</strain>
    </source>
</reference>
<sequence length="159" mass="17565">MATSLTSEKRQTDQCGWNDIIALVGNGNPRRSNLHKQVTEVIECAKAESCEVGHESIKSFTIGASITAGDGEFATLGFDVSETRSTGETYTCVFVKGQKGCVKYLMPHISYDAQHWLEGSCGLEFADPVYTIRAPSSKEGHFYCWDDCGYMGDENWEEV</sequence>
<protein>
    <submittedName>
        <fullName evidence="1">Uncharacterized protein</fullName>
    </submittedName>
</protein>
<dbReference type="AlphaFoldDB" id="A0A6A6T6K9"/>
<evidence type="ECO:0000313" key="2">
    <source>
        <dbReference type="Proteomes" id="UP000799324"/>
    </source>
</evidence>
<evidence type="ECO:0000313" key="1">
    <source>
        <dbReference type="EMBL" id="KAF2654468.1"/>
    </source>
</evidence>
<proteinExistence type="predicted"/>
<accession>A0A6A6T6K9</accession>
<dbReference type="Proteomes" id="UP000799324">
    <property type="component" value="Unassembled WGS sequence"/>
</dbReference>
<dbReference type="EMBL" id="MU004363">
    <property type="protein sequence ID" value="KAF2654468.1"/>
    <property type="molecule type" value="Genomic_DNA"/>
</dbReference>
<keyword evidence="2" id="KW-1185">Reference proteome</keyword>
<gene>
    <name evidence="1" type="ORF">K491DRAFT_679628</name>
</gene>